<accession>A0A699XP35</accession>
<proteinExistence type="predicted"/>
<reference evidence="2" key="1">
    <citation type="journal article" date="2019" name="Sci. Rep.">
        <title>Draft genome of Tanacetum cinerariifolium, the natural source of mosquito coil.</title>
        <authorList>
            <person name="Yamashiro T."/>
            <person name="Shiraishi A."/>
            <person name="Satake H."/>
            <person name="Nakayama K."/>
        </authorList>
    </citation>
    <scope>NUCLEOTIDE SEQUENCE</scope>
</reference>
<name>A0A699XP35_TANCI</name>
<feature type="non-terminal residue" evidence="2">
    <location>
        <position position="1"/>
    </location>
</feature>
<organism evidence="2">
    <name type="scientific">Tanacetum cinerariifolium</name>
    <name type="common">Dalmatian daisy</name>
    <name type="synonym">Chrysanthemum cinerariifolium</name>
    <dbReference type="NCBI Taxonomy" id="118510"/>
    <lineage>
        <taxon>Eukaryota</taxon>
        <taxon>Viridiplantae</taxon>
        <taxon>Streptophyta</taxon>
        <taxon>Embryophyta</taxon>
        <taxon>Tracheophyta</taxon>
        <taxon>Spermatophyta</taxon>
        <taxon>Magnoliopsida</taxon>
        <taxon>eudicotyledons</taxon>
        <taxon>Gunneridae</taxon>
        <taxon>Pentapetalae</taxon>
        <taxon>asterids</taxon>
        <taxon>campanulids</taxon>
        <taxon>Asterales</taxon>
        <taxon>Asteraceae</taxon>
        <taxon>Asteroideae</taxon>
        <taxon>Anthemideae</taxon>
        <taxon>Anthemidinae</taxon>
        <taxon>Tanacetum</taxon>
    </lineage>
</organism>
<feature type="compositionally biased region" description="Low complexity" evidence="1">
    <location>
        <begin position="1"/>
        <end position="17"/>
    </location>
</feature>
<evidence type="ECO:0000313" key="2">
    <source>
        <dbReference type="EMBL" id="GFD58641.1"/>
    </source>
</evidence>
<comment type="caution">
    <text evidence="2">The sequence shown here is derived from an EMBL/GenBank/DDBJ whole genome shotgun (WGS) entry which is preliminary data.</text>
</comment>
<gene>
    <name evidence="2" type="ORF">Tci_930610</name>
</gene>
<evidence type="ECO:0000256" key="1">
    <source>
        <dbReference type="SAM" id="MobiDB-lite"/>
    </source>
</evidence>
<sequence length="84" mass="8266">AAGRTAVSAAAGSPAGPLGRADAGRCRLPRAAMGPRAGHARRQLQRWLRATLLATDAGRAGGGPAHLVVGGGRALRALALALPA</sequence>
<protein>
    <submittedName>
        <fullName evidence="2">Uncharacterized protein</fullName>
    </submittedName>
</protein>
<dbReference type="EMBL" id="BKCJ011855525">
    <property type="protein sequence ID" value="GFD58641.1"/>
    <property type="molecule type" value="Genomic_DNA"/>
</dbReference>
<feature type="region of interest" description="Disordered" evidence="1">
    <location>
        <begin position="1"/>
        <end position="23"/>
    </location>
</feature>
<feature type="non-terminal residue" evidence="2">
    <location>
        <position position="84"/>
    </location>
</feature>
<dbReference type="AlphaFoldDB" id="A0A699XP35"/>